<evidence type="ECO:0000256" key="7">
    <source>
        <dbReference type="HAMAP-Rule" id="MF_00801"/>
    </source>
</evidence>
<keyword evidence="6 7" id="KW-0378">Hydrolase</keyword>
<accession>A0ABU2F761</accession>
<evidence type="ECO:0000256" key="4">
    <source>
        <dbReference type="ARBA" id="ARBA00022722"/>
    </source>
</evidence>
<dbReference type="Pfam" id="PF04493">
    <property type="entry name" value="Endonuclease_5"/>
    <property type="match status" value="1"/>
</dbReference>
<dbReference type="Gene3D" id="3.30.2170.10">
    <property type="entry name" value="archaeoglobus fulgidus dsm 4304 superfamily"/>
    <property type="match status" value="1"/>
</dbReference>
<evidence type="ECO:0000256" key="6">
    <source>
        <dbReference type="ARBA" id="ARBA00022801"/>
    </source>
</evidence>
<dbReference type="EC" id="3.1.21.7" evidence="7"/>
<comment type="caution">
    <text evidence="8">The sequence shown here is derived from an EMBL/GenBank/DDBJ whole genome shotgun (WGS) entry which is preliminary data.</text>
</comment>
<organism evidence="8 9">
    <name type="scientific">Haloarcula saliterrae</name>
    <dbReference type="NCBI Taxonomy" id="2950534"/>
    <lineage>
        <taxon>Archaea</taxon>
        <taxon>Methanobacteriati</taxon>
        <taxon>Methanobacteriota</taxon>
        <taxon>Stenosarchaea group</taxon>
        <taxon>Halobacteria</taxon>
        <taxon>Halobacteriales</taxon>
        <taxon>Haloarculaceae</taxon>
        <taxon>Haloarcula</taxon>
    </lineage>
</organism>
<evidence type="ECO:0000256" key="3">
    <source>
        <dbReference type="ARBA" id="ARBA00022490"/>
    </source>
</evidence>
<feature type="binding site" evidence="7">
    <location>
        <position position="73"/>
    </location>
    <ligand>
        <name>Mg(2+)</name>
        <dbReference type="ChEBI" id="CHEBI:18420"/>
    </ligand>
</feature>
<keyword evidence="7" id="KW-0479">Metal-binding</keyword>
<protein>
    <recommendedName>
        <fullName evidence="7">Endonuclease V</fullName>
        <ecNumber evidence="7">3.1.21.7</ecNumber>
    </recommendedName>
    <alternativeName>
        <fullName evidence="7">Deoxyinosine 3'endonuclease</fullName>
    </alternativeName>
    <alternativeName>
        <fullName evidence="7">Deoxyribonuclease V</fullName>
        <shortName evidence="7">DNase V</shortName>
    </alternativeName>
</protein>
<evidence type="ECO:0000256" key="2">
    <source>
        <dbReference type="ARBA" id="ARBA00004496"/>
    </source>
</evidence>
<feature type="site" description="Interaction with target DNA" evidence="7">
    <location>
        <position position="107"/>
    </location>
</feature>
<keyword evidence="7" id="KW-0460">Magnesium</keyword>
<dbReference type="PANTHER" id="PTHR28511:SF1">
    <property type="entry name" value="ENDONUCLEASE V"/>
    <property type="match status" value="1"/>
</dbReference>
<comment type="subcellular location">
    <subcellularLocation>
        <location evidence="2 7">Cytoplasm</location>
    </subcellularLocation>
</comment>
<keyword evidence="5 7" id="KW-0255">Endonuclease</keyword>
<keyword evidence="9" id="KW-1185">Reference proteome</keyword>
<comment type="catalytic activity">
    <reaction evidence="1 7">
        <text>Endonucleolytic cleavage at apurinic or apyrimidinic sites to products with a 5'-phosphate.</text>
        <dbReference type="EC" id="3.1.21.7"/>
    </reaction>
</comment>
<sequence length="282" mass="29514">MDIVRPEFVPDASLSTAEMEALQRDIADVAVFSDDFTFDPDAVALGGPAGQQTLGEQGDEHAAGDRPLVAGVDQAFVGDRAVSAVVVLRGREVVERVWAVEPAEIPYVPGLLSFREGGAILSAFGALDCEPDVVFVDGSGRIHYREAGLATHIGVTLDVPAVGVAKNLLCGEPTESLDRKLPEGARVPIEADARVETSVASGAQRADGDAVDATEGTVIGYAVQSRQYESDSQYINPLVVSPGHRVSAETAADLVLATAAGYKLPEPTRLADSYADSVKGEL</sequence>
<dbReference type="GO" id="GO:0004519">
    <property type="term" value="F:endonuclease activity"/>
    <property type="evidence" value="ECO:0007669"/>
    <property type="project" value="UniProtKB-KW"/>
</dbReference>
<keyword evidence="7" id="KW-0234">DNA repair</keyword>
<dbReference type="Proteomes" id="UP001259659">
    <property type="component" value="Unassembled WGS sequence"/>
</dbReference>
<keyword evidence="3 7" id="KW-0963">Cytoplasm</keyword>
<dbReference type="EMBL" id="JAMQON010000001">
    <property type="protein sequence ID" value="MDS0258089.1"/>
    <property type="molecule type" value="Genomic_DNA"/>
</dbReference>
<dbReference type="RefSeq" id="WP_310917649.1">
    <property type="nucleotide sequence ID" value="NZ_JAMQON010000001.1"/>
</dbReference>
<evidence type="ECO:0000313" key="8">
    <source>
        <dbReference type="EMBL" id="MDS0258089.1"/>
    </source>
</evidence>
<evidence type="ECO:0000256" key="1">
    <source>
        <dbReference type="ARBA" id="ARBA00001835"/>
    </source>
</evidence>
<reference evidence="8 9" key="1">
    <citation type="submission" date="2022-06" db="EMBL/GenBank/DDBJ databases">
        <title>Haloarcula sp. a new haloarchaeum isolate from saline soil.</title>
        <authorList>
            <person name="Strakova D."/>
            <person name="Galisteo C."/>
            <person name="Sanchez-Porro C."/>
            <person name="Ventosa A."/>
        </authorList>
    </citation>
    <scope>NUCLEOTIDE SEQUENCE [LARGE SCALE GENOMIC DNA]</scope>
    <source>
        <strain evidence="8 9">S1CR25-12</strain>
    </source>
</reference>
<keyword evidence="7" id="KW-0227">DNA damage</keyword>
<comment type="similarity">
    <text evidence="7">Belongs to the endonuclease V family.</text>
</comment>
<dbReference type="CDD" id="cd06559">
    <property type="entry name" value="Endonuclease_V"/>
    <property type="match status" value="1"/>
</dbReference>
<evidence type="ECO:0000256" key="5">
    <source>
        <dbReference type="ARBA" id="ARBA00022759"/>
    </source>
</evidence>
<proteinExistence type="inferred from homology"/>
<evidence type="ECO:0000313" key="9">
    <source>
        <dbReference type="Proteomes" id="UP001259659"/>
    </source>
</evidence>
<name>A0ABU2F761_9EURY</name>
<comment type="cofactor">
    <cofactor evidence="7">
        <name>Mg(2+)</name>
        <dbReference type="ChEBI" id="CHEBI:18420"/>
    </cofactor>
</comment>
<keyword evidence="4 7" id="KW-0540">Nuclease</keyword>
<dbReference type="InterPro" id="IPR007581">
    <property type="entry name" value="Endonuclease-V"/>
</dbReference>
<feature type="binding site" evidence="7">
    <location>
        <position position="137"/>
    </location>
    <ligand>
        <name>Mg(2+)</name>
        <dbReference type="ChEBI" id="CHEBI:18420"/>
    </ligand>
</feature>
<dbReference type="PANTHER" id="PTHR28511">
    <property type="entry name" value="ENDONUCLEASE V"/>
    <property type="match status" value="1"/>
</dbReference>
<comment type="function">
    <text evidence="7">DNA repair enzyme involved in the repair of deaminated bases. Selectively cleaves double-stranded DNA at the second phosphodiester bond 3' to a deoxyinosine leaving behind the intact lesion on the nicked DNA.</text>
</comment>
<dbReference type="HAMAP" id="MF_00801">
    <property type="entry name" value="Endonuclease_5"/>
    <property type="match status" value="1"/>
</dbReference>
<gene>
    <name evidence="7" type="primary">nfi</name>
    <name evidence="8" type="ORF">NDI56_01550</name>
</gene>